<feature type="transmembrane region" description="Helical" evidence="8">
    <location>
        <begin position="126"/>
        <end position="149"/>
    </location>
</feature>
<name>A0ABN2UAF9_9MICO</name>
<evidence type="ECO:0000256" key="6">
    <source>
        <dbReference type="ARBA" id="ARBA00023136"/>
    </source>
</evidence>
<keyword evidence="11" id="KW-1185">Reference proteome</keyword>
<protein>
    <recommendedName>
        <fullName evidence="9">Phosphatidic acid phosphatase type 2/haloperoxidase domain-containing protein</fullName>
    </recommendedName>
</protein>
<dbReference type="InterPro" id="IPR036938">
    <property type="entry name" value="PAP2/HPO_sf"/>
</dbReference>
<keyword evidence="6 8" id="KW-0472">Membrane</keyword>
<evidence type="ECO:0000313" key="11">
    <source>
        <dbReference type="Proteomes" id="UP001501196"/>
    </source>
</evidence>
<evidence type="ECO:0000256" key="4">
    <source>
        <dbReference type="ARBA" id="ARBA00022801"/>
    </source>
</evidence>
<sequence>MSDADPAEPGAATDAPASTPAERSGGHGRPHAPTPLRVSRRPWLAAGVIALVAVAAFGAVIVYAEGRRPFGFEVDLMTGLAAVRTTPVTTFALVLNVIGGGLLSNVVLPILIVLALLVWRRPWAALYFGIAVAASAGVTRLVKVLVGRVRPEDILVEPDYGSFPSGHSSAAAVIVVALGVVFMRTWVWVAGIAYLVLMMLSRMYLGAHWLSDTVGGALVGAGAALIVWAPFAYRLYRENRLPHAPVWRPADSAPSPADR</sequence>
<dbReference type="Gene3D" id="1.20.144.10">
    <property type="entry name" value="Phosphatidic acid phosphatase type 2/haloperoxidase"/>
    <property type="match status" value="1"/>
</dbReference>
<evidence type="ECO:0000256" key="1">
    <source>
        <dbReference type="ARBA" id="ARBA00004651"/>
    </source>
</evidence>
<evidence type="ECO:0000259" key="9">
    <source>
        <dbReference type="SMART" id="SM00014"/>
    </source>
</evidence>
<evidence type="ECO:0000256" key="2">
    <source>
        <dbReference type="ARBA" id="ARBA00022475"/>
    </source>
</evidence>
<accession>A0ABN2UAF9</accession>
<feature type="domain" description="Phosphatidic acid phosphatase type 2/haloperoxidase" evidence="9">
    <location>
        <begin position="125"/>
        <end position="228"/>
    </location>
</feature>
<dbReference type="SUPFAM" id="SSF48317">
    <property type="entry name" value="Acid phosphatase/Vanadium-dependent haloperoxidase"/>
    <property type="match status" value="1"/>
</dbReference>
<evidence type="ECO:0000256" key="5">
    <source>
        <dbReference type="ARBA" id="ARBA00022989"/>
    </source>
</evidence>
<keyword evidence="2" id="KW-1003">Cell membrane</keyword>
<comment type="subcellular location">
    <subcellularLocation>
        <location evidence="1">Cell membrane</location>
        <topology evidence="1">Multi-pass membrane protein</topology>
    </subcellularLocation>
</comment>
<feature type="transmembrane region" description="Helical" evidence="8">
    <location>
        <begin position="43"/>
        <end position="64"/>
    </location>
</feature>
<dbReference type="CDD" id="cd03392">
    <property type="entry name" value="PAP2_like_2"/>
    <property type="match status" value="1"/>
</dbReference>
<comment type="caution">
    <text evidence="10">The sequence shown here is derived from an EMBL/GenBank/DDBJ whole genome shotgun (WGS) entry which is preliminary data.</text>
</comment>
<dbReference type="PANTHER" id="PTHR14969">
    <property type="entry name" value="SPHINGOSINE-1-PHOSPHATE PHOSPHOHYDROLASE"/>
    <property type="match status" value="1"/>
</dbReference>
<feature type="transmembrane region" description="Helical" evidence="8">
    <location>
        <begin position="209"/>
        <end position="231"/>
    </location>
</feature>
<feature type="region of interest" description="Disordered" evidence="7">
    <location>
        <begin position="1"/>
        <end position="35"/>
    </location>
</feature>
<dbReference type="EMBL" id="BAAAPW010000002">
    <property type="protein sequence ID" value="GAA2032564.1"/>
    <property type="molecule type" value="Genomic_DNA"/>
</dbReference>
<gene>
    <name evidence="10" type="ORF">GCM10009819_15760</name>
</gene>
<feature type="transmembrane region" description="Helical" evidence="8">
    <location>
        <begin position="101"/>
        <end position="119"/>
    </location>
</feature>
<keyword evidence="3 8" id="KW-0812">Transmembrane</keyword>
<proteinExistence type="predicted"/>
<dbReference type="SMART" id="SM00014">
    <property type="entry name" value="acidPPc"/>
    <property type="match status" value="1"/>
</dbReference>
<dbReference type="InterPro" id="IPR000326">
    <property type="entry name" value="PAP2/HPO"/>
</dbReference>
<evidence type="ECO:0000313" key="10">
    <source>
        <dbReference type="EMBL" id="GAA2032564.1"/>
    </source>
</evidence>
<dbReference type="RefSeq" id="WP_344371466.1">
    <property type="nucleotide sequence ID" value="NZ_BAAAPW010000002.1"/>
</dbReference>
<dbReference type="Proteomes" id="UP001501196">
    <property type="component" value="Unassembled WGS sequence"/>
</dbReference>
<dbReference type="PANTHER" id="PTHR14969:SF62">
    <property type="entry name" value="DECAPRENYLPHOSPHORYL-5-PHOSPHORIBOSE PHOSPHATASE RV3807C-RELATED"/>
    <property type="match status" value="1"/>
</dbReference>
<dbReference type="Pfam" id="PF01569">
    <property type="entry name" value="PAP2"/>
    <property type="match status" value="1"/>
</dbReference>
<reference evidence="10 11" key="1">
    <citation type="journal article" date="2019" name="Int. J. Syst. Evol. Microbiol.">
        <title>The Global Catalogue of Microorganisms (GCM) 10K type strain sequencing project: providing services to taxonomists for standard genome sequencing and annotation.</title>
        <authorList>
            <consortium name="The Broad Institute Genomics Platform"/>
            <consortium name="The Broad Institute Genome Sequencing Center for Infectious Disease"/>
            <person name="Wu L."/>
            <person name="Ma J."/>
        </authorList>
    </citation>
    <scope>NUCLEOTIDE SEQUENCE [LARGE SCALE GENOMIC DNA]</scope>
    <source>
        <strain evidence="10 11">JCM 15672</strain>
    </source>
</reference>
<evidence type="ECO:0000256" key="7">
    <source>
        <dbReference type="SAM" id="MobiDB-lite"/>
    </source>
</evidence>
<evidence type="ECO:0000256" key="8">
    <source>
        <dbReference type="SAM" id="Phobius"/>
    </source>
</evidence>
<keyword evidence="4" id="KW-0378">Hydrolase</keyword>
<evidence type="ECO:0000256" key="3">
    <source>
        <dbReference type="ARBA" id="ARBA00022692"/>
    </source>
</evidence>
<organism evidence="10 11">
    <name type="scientific">Agromyces tropicus</name>
    <dbReference type="NCBI Taxonomy" id="555371"/>
    <lineage>
        <taxon>Bacteria</taxon>
        <taxon>Bacillati</taxon>
        <taxon>Actinomycetota</taxon>
        <taxon>Actinomycetes</taxon>
        <taxon>Micrococcales</taxon>
        <taxon>Microbacteriaceae</taxon>
        <taxon>Agromyces</taxon>
    </lineage>
</organism>
<keyword evidence="5 8" id="KW-1133">Transmembrane helix</keyword>
<feature type="transmembrane region" description="Helical" evidence="8">
    <location>
        <begin position="169"/>
        <end position="197"/>
    </location>
</feature>